<accession>A0A210PEA6</accession>
<dbReference type="AlphaFoldDB" id="A0A210PEA6"/>
<protein>
    <submittedName>
        <fullName evidence="12">Beta-1,3-galactosyltransferase brn</fullName>
    </submittedName>
</protein>
<keyword evidence="6" id="KW-0735">Signal-anchor</keyword>
<evidence type="ECO:0000256" key="2">
    <source>
        <dbReference type="ARBA" id="ARBA00008661"/>
    </source>
</evidence>
<dbReference type="GO" id="GO:0000139">
    <property type="term" value="C:Golgi membrane"/>
    <property type="evidence" value="ECO:0007669"/>
    <property type="project" value="UniProtKB-SubCell"/>
</dbReference>
<evidence type="ECO:0000313" key="13">
    <source>
        <dbReference type="Proteomes" id="UP000242188"/>
    </source>
</evidence>
<evidence type="ECO:0000256" key="1">
    <source>
        <dbReference type="ARBA" id="ARBA00004323"/>
    </source>
</evidence>
<evidence type="ECO:0000256" key="5">
    <source>
        <dbReference type="ARBA" id="ARBA00022692"/>
    </source>
</evidence>
<dbReference type="Pfam" id="PF01762">
    <property type="entry name" value="Galactosyl_T"/>
    <property type="match status" value="1"/>
</dbReference>
<keyword evidence="13" id="KW-1185">Reference proteome</keyword>
<comment type="subcellular location">
    <subcellularLocation>
        <location evidence="1">Golgi apparatus membrane</location>
        <topology evidence="1">Single-pass type II membrane protein</topology>
    </subcellularLocation>
</comment>
<comment type="similarity">
    <text evidence="2">Belongs to the glycosyltransferase 31 family.</text>
</comment>
<dbReference type="GO" id="GO:0008194">
    <property type="term" value="F:UDP-glycosyltransferase activity"/>
    <property type="evidence" value="ECO:0007669"/>
    <property type="project" value="TreeGrafter"/>
</dbReference>
<proteinExistence type="inferred from homology"/>
<dbReference type="EMBL" id="NEDP02076749">
    <property type="protein sequence ID" value="OWF34819.1"/>
    <property type="molecule type" value="Genomic_DNA"/>
</dbReference>
<keyword evidence="9" id="KW-0472">Membrane</keyword>
<evidence type="ECO:0000256" key="4">
    <source>
        <dbReference type="ARBA" id="ARBA00022679"/>
    </source>
</evidence>
<gene>
    <name evidence="12" type="ORF">KP79_PYT08510</name>
</gene>
<dbReference type="PANTHER" id="PTHR11214">
    <property type="entry name" value="BETA-1,3-N-ACETYLGLUCOSAMINYLTRANSFERASE"/>
    <property type="match status" value="1"/>
</dbReference>
<evidence type="ECO:0000313" key="12">
    <source>
        <dbReference type="EMBL" id="OWF34819.1"/>
    </source>
</evidence>
<keyword evidence="10" id="KW-0325">Glycoprotein</keyword>
<evidence type="ECO:0000256" key="7">
    <source>
        <dbReference type="ARBA" id="ARBA00022989"/>
    </source>
</evidence>
<dbReference type="InterPro" id="IPR002659">
    <property type="entry name" value="Glyco_trans_31"/>
</dbReference>
<sequence>MSSTDTDRHVEVSSTDTDRNVEVSSTDTDRYVEVSSTDTDRHVEVSSTDTDRHVEVSSTDTDRHVEVSSTDTNRHVEVSSTDTDKHIEVSSTDTDRHVEVSSTDTDRHVEVSFTYTDRHVEVNSTDTDRHVENRSERSMARLPAMIVLLRYAPISVLRRRSSFLLLCVFSLLMFGILQSNLKTDSEKLTSIVYTGNVPKRERRELVKDESDAQSTFKDISRDNLKRLKRLVIVEDRKMFTGSKHSNRSSLSPSDKRSKLQDENYLQDDRRENKYENSLKTENHVDKNGDQEGEKSHYPAVDINSYKGKLESYDVEDEYRADRQKMEELMDEPYKLLLKLTNEDNDNGLVNQAMPRDMGEDDWFPFNPFQYPQNINIEQLIKTFAKNGVLPGNPINEWKYTPIINPSSKCENSKNGVFLLFIVKTKPENFAKRRTLRKTWADEKRFPNIRTVFSIGIPRDSSTIKKIKLEFLKYKDVLLMDYMDTYHNLTLKTTSGINWAVARCAVAEFVVSVDDDMYVATDFLFQHLKDMPQAEAERLYHGHLYHDTSPVRHGKKDEWHSKWIVTKEEYPFDTYPDYIFGGFIIMSMRTVLEMSLAIPYTKPINMEDVYLGIVASRLGIVATNTDLVNCLLTYSNVEKFKTLIASHYYTSTHMLEKAWECHLSIVEEDVEKSVFCIYIKTKLEQLKYKVDELLNWIDLSDDAL</sequence>
<feature type="compositionally biased region" description="Basic and acidic residues" evidence="11">
    <location>
        <begin position="253"/>
        <end position="296"/>
    </location>
</feature>
<comment type="caution">
    <text evidence="12">The sequence shown here is derived from an EMBL/GenBank/DDBJ whole genome shotgun (WGS) entry which is preliminary data.</text>
</comment>
<evidence type="ECO:0000256" key="6">
    <source>
        <dbReference type="ARBA" id="ARBA00022968"/>
    </source>
</evidence>
<keyword evidence="3 12" id="KW-0328">Glycosyltransferase</keyword>
<dbReference type="FunFam" id="3.90.550.50:FF:000001">
    <property type="entry name" value="Hexosyltransferase"/>
    <property type="match status" value="1"/>
</dbReference>
<dbReference type="Gene3D" id="3.90.550.50">
    <property type="match status" value="1"/>
</dbReference>
<organism evidence="12 13">
    <name type="scientific">Mizuhopecten yessoensis</name>
    <name type="common">Japanese scallop</name>
    <name type="synonym">Patinopecten yessoensis</name>
    <dbReference type="NCBI Taxonomy" id="6573"/>
    <lineage>
        <taxon>Eukaryota</taxon>
        <taxon>Metazoa</taxon>
        <taxon>Spiralia</taxon>
        <taxon>Lophotrochozoa</taxon>
        <taxon>Mollusca</taxon>
        <taxon>Bivalvia</taxon>
        <taxon>Autobranchia</taxon>
        <taxon>Pteriomorphia</taxon>
        <taxon>Pectinida</taxon>
        <taxon>Pectinoidea</taxon>
        <taxon>Pectinidae</taxon>
        <taxon>Mizuhopecten</taxon>
    </lineage>
</organism>
<evidence type="ECO:0000256" key="11">
    <source>
        <dbReference type="SAM" id="MobiDB-lite"/>
    </source>
</evidence>
<dbReference type="GO" id="GO:0006493">
    <property type="term" value="P:protein O-linked glycosylation"/>
    <property type="evidence" value="ECO:0007669"/>
    <property type="project" value="TreeGrafter"/>
</dbReference>
<keyword evidence="4 12" id="KW-0808">Transferase</keyword>
<keyword evidence="5" id="KW-0812">Transmembrane</keyword>
<keyword evidence="7" id="KW-1133">Transmembrane helix</keyword>
<name>A0A210PEA6_MIZYE</name>
<reference evidence="12 13" key="1">
    <citation type="journal article" date="2017" name="Nat. Ecol. Evol.">
        <title>Scallop genome provides insights into evolution of bilaterian karyotype and development.</title>
        <authorList>
            <person name="Wang S."/>
            <person name="Zhang J."/>
            <person name="Jiao W."/>
            <person name="Li J."/>
            <person name="Xun X."/>
            <person name="Sun Y."/>
            <person name="Guo X."/>
            <person name="Huan P."/>
            <person name="Dong B."/>
            <person name="Zhang L."/>
            <person name="Hu X."/>
            <person name="Sun X."/>
            <person name="Wang J."/>
            <person name="Zhao C."/>
            <person name="Wang Y."/>
            <person name="Wang D."/>
            <person name="Huang X."/>
            <person name="Wang R."/>
            <person name="Lv J."/>
            <person name="Li Y."/>
            <person name="Zhang Z."/>
            <person name="Liu B."/>
            <person name="Lu W."/>
            <person name="Hui Y."/>
            <person name="Liang J."/>
            <person name="Zhou Z."/>
            <person name="Hou R."/>
            <person name="Li X."/>
            <person name="Liu Y."/>
            <person name="Li H."/>
            <person name="Ning X."/>
            <person name="Lin Y."/>
            <person name="Zhao L."/>
            <person name="Xing Q."/>
            <person name="Dou J."/>
            <person name="Li Y."/>
            <person name="Mao J."/>
            <person name="Guo H."/>
            <person name="Dou H."/>
            <person name="Li T."/>
            <person name="Mu C."/>
            <person name="Jiang W."/>
            <person name="Fu Q."/>
            <person name="Fu X."/>
            <person name="Miao Y."/>
            <person name="Liu J."/>
            <person name="Yu Q."/>
            <person name="Li R."/>
            <person name="Liao H."/>
            <person name="Li X."/>
            <person name="Kong Y."/>
            <person name="Jiang Z."/>
            <person name="Chourrout D."/>
            <person name="Li R."/>
            <person name="Bao Z."/>
        </authorList>
    </citation>
    <scope>NUCLEOTIDE SEQUENCE [LARGE SCALE GENOMIC DNA]</scope>
    <source>
        <strain evidence="12 13">PY_sf001</strain>
    </source>
</reference>
<evidence type="ECO:0000256" key="3">
    <source>
        <dbReference type="ARBA" id="ARBA00022676"/>
    </source>
</evidence>
<dbReference type="OrthoDB" id="6121508at2759"/>
<evidence type="ECO:0000256" key="9">
    <source>
        <dbReference type="ARBA" id="ARBA00023136"/>
    </source>
</evidence>
<dbReference type="GO" id="GO:0016758">
    <property type="term" value="F:hexosyltransferase activity"/>
    <property type="evidence" value="ECO:0007669"/>
    <property type="project" value="InterPro"/>
</dbReference>
<keyword evidence="8" id="KW-0333">Golgi apparatus</keyword>
<feature type="region of interest" description="Disordered" evidence="11">
    <location>
        <begin position="1"/>
        <end position="51"/>
    </location>
</feature>
<dbReference type="Proteomes" id="UP000242188">
    <property type="component" value="Unassembled WGS sequence"/>
</dbReference>
<evidence type="ECO:0000256" key="10">
    <source>
        <dbReference type="ARBA" id="ARBA00023180"/>
    </source>
</evidence>
<dbReference type="PANTHER" id="PTHR11214:SF349">
    <property type="entry name" value="BETA-1,3-GALACTOSYLTRANSFERASE BRN"/>
    <property type="match status" value="1"/>
</dbReference>
<evidence type="ECO:0000256" key="8">
    <source>
        <dbReference type="ARBA" id="ARBA00023034"/>
    </source>
</evidence>
<feature type="region of interest" description="Disordered" evidence="11">
    <location>
        <begin position="242"/>
        <end position="301"/>
    </location>
</feature>